<accession>A0A165WKU6</accession>
<keyword evidence="1" id="KW-0677">Repeat</keyword>
<dbReference type="OrthoDB" id="1877533at2759"/>
<organism evidence="2 3">
    <name type="scientific">Daucus carota subsp. sativus</name>
    <name type="common">Carrot</name>
    <dbReference type="NCBI Taxonomy" id="79200"/>
    <lineage>
        <taxon>Eukaryota</taxon>
        <taxon>Viridiplantae</taxon>
        <taxon>Streptophyta</taxon>
        <taxon>Embryophyta</taxon>
        <taxon>Tracheophyta</taxon>
        <taxon>Spermatophyta</taxon>
        <taxon>Magnoliopsida</taxon>
        <taxon>eudicotyledons</taxon>
        <taxon>Gunneridae</taxon>
        <taxon>Pentapetalae</taxon>
        <taxon>asterids</taxon>
        <taxon>campanulids</taxon>
        <taxon>Apiales</taxon>
        <taxon>Apiaceae</taxon>
        <taxon>Apioideae</taxon>
        <taxon>Scandiceae</taxon>
        <taxon>Daucinae</taxon>
        <taxon>Daucus</taxon>
        <taxon>Daucus sect. Daucus</taxon>
    </lineage>
</organism>
<dbReference type="Pfam" id="PF03107">
    <property type="entry name" value="C1_2"/>
    <property type="match status" value="3"/>
</dbReference>
<dbReference type="AlphaFoldDB" id="A0A165WKU6"/>
<dbReference type="KEGG" id="dcr:108218407"/>
<dbReference type="PANTHER" id="PTHR46288:SF80">
    <property type="entry name" value="CYSTEINE_HISTIDINE-RICH C1 DOMAIN FAMILY PROTEIN"/>
    <property type="match status" value="1"/>
</dbReference>
<reference evidence="2" key="1">
    <citation type="journal article" date="2016" name="Nat. Genet.">
        <title>A high-quality carrot genome assembly provides new insights into carotenoid accumulation and asterid genome evolution.</title>
        <authorList>
            <person name="Iorizzo M."/>
            <person name="Ellison S."/>
            <person name="Senalik D."/>
            <person name="Zeng P."/>
            <person name="Satapoomin P."/>
            <person name="Huang J."/>
            <person name="Bowman M."/>
            <person name="Iovene M."/>
            <person name="Sanseverino W."/>
            <person name="Cavagnaro P."/>
            <person name="Yildiz M."/>
            <person name="Macko-Podgorni A."/>
            <person name="Moranska E."/>
            <person name="Grzebelus E."/>
            <person name="Grzebelus D."/>
            <person name="Ashrafi H."/>
            <person name="Zheng Z."/>
            <person name="Cheng S."/>
            <person name="Spooner D."/>
            <person name="Van Deynze A."/>
            <person name="Simon P."/>
        </authorList>
    </citation>
    <scope>NUCLEOTIDE SEQUENCE</scope>
    <source>
        <tissue evidence="2">Leaf</tissue>
    </source>
</reference>
<gene>
    <name evidence="2" type="ORF">DCAR_0415635</name>
</gene>
<proteinExistence type="predicted"/>
<dbReference type="OMA" id="QGQARPN"/>
<dbReference type="InterPro" id="IPR004146">
    <property type="entry name" value="DC1"/>
</dbReference>
<dbReference type="Gramene" id="KZM97467">
    <property type="protein sequence ID" value="KZM97467"/>
    <property type="gene ID" value="DCAR_015171"/>
</dbReference>
<dbReference type="InterPro" id="IPR046349">
    <property type="entry name" value="C1-like_sf"/>
</dbReference>
<keyword evidence="3" id="KW-1185">Reference proteome</keyword>
<dbReference type="Proteomes" id="UP000077755">
    <property type="component" value="Chromosome 4"/>
</dbReference>
<evidence type="ECO:0000256" key="1">
    <source>
        <dbReference type="ARBA" id="ARBA00022737"/>
    </source>
</evidence>
<dbReference type="SUPFAM" id="SSF57889">
    <property type="entry name" value="Cysteine-rich domain"/>
    <property type="match status" value="2"/>
</dbReference>
<dbReference type="PANTHER" id="PTHR46288">
    <property type="entry name" value="PHORBOL-ESTER/DAG-TYPE DOMAIN-CONTAINING PROTEIN"/>
    <property type="match status" value="1"/>
</dbReference>
<reference evidence="2" key="2">
    <citation type="submission" date="2022-03" db="EMBL/GenBank/DDBJ databases">
        <title>Draft title - Genomic analysis of global carrot germplasm unveils the trajectory of domestication and the origin of high carotenoid orange carrot.</title>
        <authorList>
            <person name="Iorizzo M."/>
            <person name="Ellison S."/>
            <person name="Senalik D."/>
            <person name="Macko-Podgorni A."/>
            <person name="Grzebelus D."/>
            <person name="Bostan H."/>
            <person name="Rolling W."/>
            <person name="Curaba J."/>
            <person name="Simon P."/>
        </authorList>
    </citation>
    <scope>NUCLEOTIDE SEQUENCE</scope>
    <source>
        <tissue evidence="2">Leaf</tissue>
    </source>
</reference>
<sequence>MGKLEHDLQILHFSHPHPLDLNSNHQTLVPNNTISSYICAGCKVPPNSSDDYIYSCNPCNFHLHKSCTKFPQQITHTSHASHPLALLSLSVYPGGLFNCDACNRRGNGFSYHCHVCDFDLHVACASMPLSVEHYAHVHPLLLTFKNPYEAKGFSCDICSKIGSKQWLYRCGICDFDAHMHCATGAIQPPQPQVQFNRVQATVVAGRPSGGMYGKMQGQQSLPVMSTRPSNGIQKQQSYPGGGGLMSAALQGFVEGAAQQVGQNLMQSVMGGGGGGDGGDTTITSVYVNVGPTLTEIDDSGEADCEDF</sequence>
<protein>
    <submittedName>
        <fullName evidence="2">Uncharacterized protein</fullName>
    </submittedName>
</protein>
<dbReference type="EMBL" id="CP093346">
    <property type="protein sequence ID" value="WOG96300.1"/>
    <property type="molecule type" value="Genomic_DNA"/>
</dbReference>
<evidence type="ECO:0000313" key="3">
    <source>
        <dbReference type="Proteomes" id="UP000077755"/>
    </source>
</evidence>
<name>A0A165WKU6_DAUCS</name>
<evidence type="ECO:0000313" key="2">
    <source>
        <dbReference type="EMBL" id="WOG96300.1"/>
    </source>
</evidence>